<keyword evidence="2" id="KW-1185">Reference proteome</keyword>
<gene>
    <name evidence="1" type="ORF">EIP75_04190</name>
</gene>
<proteinExistence type="predicted"/>
<dbReference type="Proteomes" id="UP000269265">
    <property type="component" value="Unassembled WGS sequence"/>
</dbReference>
<reference evidence="1 2" key="1">
    <citation type="submission" date="2018-12" db="EMBL/GenBank/DDBJ databases">
        <title>The whole draft genome of Aquabacterium sp. SJQ9.</title>
        <authorList>
            <person name="Sun L."/>
            <person name="Gao X."/>
            <person name="Chen W."/>
            <person name="Huang K."/>
        </authorList>
    </citation>
    <scope>NUCLEOTIDE SEQUENCE [LARGE SCALE GENOMIC DNA]</scope>
    <source>
        <strain evidence="1 2">SJQ9</strain>
    </source>
</reference>
<dbReference type="RefSeq" id="WP_125241987.1">
    <property type="nucleotide sequence ID" value="NZ_RSED01000003.1"/>
</dbReference>
<protein>
    <submittedName>
        <fullName evidence="1">Uncharacterized protein</fullName>
    </submittedName>
</protein>
<dbReference type="AlphaFoldDB" id="A0A426VET9"/>
<evidence type="ECO:0000313" key="1">
    <source>
        <dbReference type="EMBL" id="RRS05418.1"/>
    </source>
</evidence>
<comment type="caution">
    <text evidence="1">The sequence shown here is derived from an EMBL/GenBank/DDBJ whole genome shotgun (WGS) entry which is preliminary data.</text>
</comment>
<evidence type="ECO:0000313" key="2">
    <source>
        <dbReference type="Proteomes" id="UP000269265"/>
    </source>
</evidence>
<accession>A0A426VET9</accession>
<sequence length="205" mass="21998">MKKPLSLRALPKIVPSAVVAGWLLAGLALPKGAWAVTPSKVSLDQSVPSAQEAPSTRADMMRTFKARCPGRVERLLSVALPSERPNFKAIGDICTCAATAMETLPESATADYTAQATQAALACSKPTITARNEQLARKALGPYLTAQGLDASQVGHFSQCAADTHWQHTLDKSREEQRPPAQAWWATCTEQVGRKGLPPPDNLRD</sequence>
<dbReference type="EMBL" id="RSED01000003">
    <property type="protein sequence ID" value="RRS05418.1"/>
    <property type="molecule type" value="Genomic_DNA"/>
</dbReference>
<organism evidence="1 2">
    <name type="scientific">Aquabacterium soli</name>
    <dbReference type="NCBI Taxonomy" id="2493092"/>
    <lineage>
        <taxon>Bacteria</taxon>
        <taxon>Pseudomonadati</taxon>
        <taxon>Pseudomonadota</taxon>
        <taxon>Betaproteobacteria</taxon>
        <taxon>Burkholderiales</taxon>
        <taxon>Aquabacterium</taxon>
    </lineage>
</organism>
<name>A0A426VET9_9BURK</name>